<evidence type="ECO:0000259" key="8">
    <source>
        <dbReference type="PROSITE" id="PS50928"/>
    </source>
</evidence>
<evidence type="ECO:0000256" key="3">
    <source>
        <dbReference type="ARBA" id="ARBA00022475"/>
    </source>
</evidence>
<feature type="domain" description="ABC transmembrane type-1" evidence="8">
    <location>
        <begin position="69"/>
        <end position="259"/>
    </location>
</feature>
<dbReference type="InterPro" id="IPR035906">
    <property type="entry name" value="MetI-like_sf"/>
</dbReference>
<evidence type="ECO:0000313" key="10">
    <source>
        <dbReference type="EMBL" id="CAB4821112.1"/>
    </source>
</evidence>
<dbReference type="PANTHER" id="PTHR32243:SF18">
    <property type="entry name" value="INNER MEMBRANE ABC TRANSPORTER PERMEASE PROTEIN YCJP"/>
    <property type="match status" value="1"/>
</dbReference>
<keyword evidence="2" id="KW-0813">Transport</keyword>
<feature type="transmembrane region" description="Helical" evidence="7">
    <location>
        <begin position="236"/>
        <end position="259"/>
    </location>
</feature>
<dbReference type="SUPFAM" id="SSF161098">
    <property type="entry name" value="MetI-like"/>
    <property type="match status" value="1"/>
</dbReference>
<dbReference type="EMBL" id="CAFABC010000009">
    <property type="protein sequence ID" value="CAB4821112.1"/>
    <property type="molecule type" value="Genomic_DNA"/>
</dbReference>
<proteinExistence type="predicted"/>
<reference evidence="10" key="1">
    <citation type="submission" date="2020-05" db="EMBL/GenBank/DDBJ databases">
        <authorList>
            <person name="Chiriac C."/>
            <person name="Salcher M."/>
            <person name="Ghai R."/>
            <person name="Kavagutti S V."/>
        </authorList>
    </citation>
    <scope>NUCLEOTIDE SEQUENCE</scope>
</reference>
<dbReference type="PANTHER" id="PTHR32243">
    <property type="entry name" value="MALTOSE TRANSPORT SYSTEM PERMEASE-RELATED"/>
    <property type="match status" value="1"/>
</dbReference>
<dbReference type="GO" id="GO:0005886">
    <property type="term" value="C:plasma membrane"/>
    <property type="evidence" value="ECO:0007669"/>
    <property type="project" value="UniProtKB-SubCell"/>
</dbReference>
<dbReference type="Pfam" id="PF00528">
    <property type="entry name" value="BPD_transp_1"/>
    <property type="match status" value="1"/>
</dbReference>
<dbReference type="GO" id="GO:0055085">
    <property type="term" value="P:transmembrane transport"/>
    <property type="evidence" value="ECO:0007669"/>
    <property type="project" value="InterPro"/>
</dbReference>
<dbReference type="AlphaFoldDB" id="A0A6J6ZHL5"/>
<feature type="transmembrane region" description="Helical" evidence="7">
    <location>
        <begin position="68"/>
        <end position="92"/>
    </location>
</feature>
<keyword evidence="5 7" id="KW-1133">Transmembrane helix</keyword>
<comment type="subcellular location">
    <subcellularLocation>
        <location evidence="1">Cell membrane</location>
        <topology evidence="1">Multi-pass membrane protein</topology>
    </subcellularLocation>
</comment>
<keyword evidence="4 7" id="KW-0812">Transmembrane</keyword>
<evidence type="ECO:0000313" key="11">
    <source>
        <dbReference type="EMBL" id="CAB4983604.1"/>
    </source>
</evidence>
<protein>
    <submittedName>
        <fullName evidence="10">Unannotated protein</fullName>
    </submittedName>
</protein>
<evidence type="ECO:0000313" key="9">
    <source>
        <dbReference type="EMBL" id="CAB4735957.1"/>
    </source>
</evidence>
<feature type="transmembrane region" description="Helical" evidence="7">
    <location>
        <begin position="104"/>
        <end position="126"/>
    </location>
</feature>
<keyword evidence="3" id="KW-1003">Cell membrane</keyword>
<evidence type="ECO:0000256" key="2">
    <source>
        <dbReference type="ARBA" id="ARBA00022448"/>
    </source>
</evidence>
<sequence length="274" mass="30223">MIQKILLHILQTCIGLILIIASVYPVLWFVSISFQSDQSAYSVPTRWFFRPELTNYRKMLTNPDFTHALISSIQISATVTLVCVFLGALAGFALSRYKIKGKPALTSLITVTRLIPTFAIIIPTFYIYRQLNLLDTLLGLDIALVAFQLPLSILIMYRLMNSIPRAIDEAAYLDGASPFRIFMQVILPISRSGLASSAAVTFILVWNEFLFVLVLAGNKILTMPLVIASFQTDKAILWGSIAASSVISLVPILLILIGLQRQIISGLSSGSVIE</sequence>
<dbReference type="InterPro" id="IPR000515">
    <property type="entry name" value="MetI-like"/>
</dbReference>
<dbReference type="Gene3D" id="1.10.3720.10">
    <property type="entry name" value="MetI-like"/>
    <property type="match status" value="1"/>
</dbReference>
<evidence type="ECO:0000313" key="12">
    <source>
        <dbReference type="EMBL" id="CAB5142733.1"/>
    </source>
</evidence>
<dbReference type="InterPro" id="IPR050901">
    <property type="entry name" value="BP-dep_ABC_trans_perm"/>
</dbReference>
<dbReference type="EMBL" id="CAFBRY010000011">
    <property type="protein sequence ID" value="CAB5142733.1"/>
    <property type="molecule type" value="Genomic_DNA"/>
</dbReference>
<feature type="transmembrane region" description="Helical" evidence="7">
    <location>
        <begin position="193"/>
        <end position="216"/>
    </location>
</feature>
<name>A0A6J6ZHL5_9ZZZZ</name>
<feature type="transmembrane region" description="Helical" evidence="7">
    <location>
        <begin position="12"/>
        <end position="34"/>
    </location>
</feature>
<gene>
    <name evidence="9" type="ORF">UFOPK2731_01169</name>
    <name evidence="10" type="ORF">UFOPK3161_00561</name>
    <name evidence="11" type="ORF">UFOPK3990_00560</name>
    <name evidence="12" type="ORF">UFOPK4427_00595</name>
</gene>
<organism evidence="10">
    <name type="scientific">freshwater metagenome</name>
    <dbReference type="NCBI Taxonomy" id="449393"/>
    <lineage>
        <taxon>unclassified sequences</taxon>
        <taxon>metagenomes</taxon>
        <taxon>ecological metagenomes</taxon>
    </lineage>
</organism>
<dbReference type="CDD" id="cd06261">
    <property type="entry name" value="TM_PBP2"/>
    <property type="match status" value="1"/>
</dbReference>
<evidence type="ECO:0000256" key="6">
    <source>
        <dbReference type="ARBA" id="ARBA00023136"/>
    </source>
</evidence>
<accession>A0A6J6ZHL5</accession>
<evidence type="ECO:0000256" key="4">
    <source>
        <dbReference type="ARBA" id="ARBA00022692"/>
    </source>
</evidence>
<dbReference type="PROSITE" id="PS50928">
    <property type="entry name" value="ABC_TM1"/>
    <property type="match status" value="1"/>
</dbReference>
<evidence type="ECO:0000256" key="5">
    <source>
        <dbReference type="ARBA" id="ARBA00022989"/>
    </source>
</evidence>
<dbReference type="EMBL" id="CAEZYO010000043">
    <property type="protein sequence ID" value="CAB4735957.1"/>
    <property type="molecule type" value="Genomic_DNA"/>
</dbReference>
<evidence type="ECO:0000256" key="7">
    <source>
        <dbReference type="SAM" id="Phobius"/>
    </source>
</evidence>
<evidence type="ECO:0000256" key="1">
    <source>
        <dbReference type="ARBA" id="ARBA00004651"/>
    </source>
</evidence>
<feature type="transmembrane region" description="Helical" evidence="7">
    <location>
        <begin position="138"/>
        <end position="157"/>
    </location>
</feature>
<dbReference type="EMBL" id="CAFBOQ010000011">
    <property type="protein sequence ID" value="CAB4983604.1"/>
    <property type="molecule type" value="Genomic_DNA"/>
</dbReference>
<keyword evidence="6 7" id="KW-0472">Membrane</keyword>